<dbReference type="AlphaFoldDB" id="R8B1Q5"/>
<dbReference type="PATRIC" id="fig|1318628.3.peg.1440"/>
<dbReference type="RefSeq" id="WP_012137442.1">
    <property type="nucleotide sequence ID" value="NZ_KE007317.1"/>
</dbReference>
<name>R8B1Q5_9GAMM</name>
<protein>
    <submittedName>
        <fullName evidence="1">Uncharacterized protein</fullName>
    </submittedName>
</protein>
<evidence type="ECO:0000313" key="2">
    <source>
        <dbReference type="Proteomes" id="UP000016540"/>
    </source>
</evidence>
<dbReference type="HOGENOM" id="CLU_873776_0_0_6"/>
<proteinExistence type="predicted"/>
<comment type="caution">
    <text evidence="1">The sequence shown here is derived from an EMBL/GenBank/DDBJ whole genome shotgun (WGS) entry which is preliminary data.</text>
</comment>
<dbReference type="STRING" id="1318628.MARLIPOL_07184"/>
<keyword evidence="2" id="KW-1185">Reference proteome</keyword>
<sequence>MYPDTESNQSIGFAGLASHEKNTIECVQRIYPHRLSSVRDIAEPHAASIIFADPQTSEGQAALLRSDVYVIAIQDRRQPMEQGADDVLYRPLRPRAVLDSLNRVEQRPSAALTPKLVSESGELHQILRNVIADDSNRQPIVLSEQGQPWLVVDPARDRIRGHLEHLNEERLLTRDRHVFNRVTPEEASRILESEQEAPLYRTMWKLAYELGGRARLFGNDHTALIKFERWPNFSETRVAGKFLRAVSLIRHNSFTVSDARMKTGLSEPALLVLLNGSWLTGELCLDSETERGASKVPSKPGGVNSSVLARIRSRLSGA</sequence>
<accession>R8B1Q5</accession>
<dbReference type="EMBL" id="ASAD01000010">
    <property type="protein sequence ID" value="EON92516.1"/>
    <property type="molecule type" value="Genomic_DNA"/>
</dbReference>
<organism evidence="1 2">
    <name type="scientific">Marinobacter lipolyticus SM19</name>
    <dbReference type="NCBI Taxonomy" id="1318628"/>
    <lineage>
        <taxon>Bacteria</taxon>
        <taxon>Pseudomonadati</taxon>
        <taxon>Pseudomonadota</taxon>
        <taxon>Gammaproteobacteria</taxon>
        <taxon>Pseudomonadales</taxon>
        <taxon>Marinobacteraceae</taxon>
        <taxon>Marinobacter</taxon>
    </lineage>
</organism>
<gene>
    <name evidence="1" type="ORF">MARLIPOL_07184</name>
</gene>
<dbReference type="Proteomes" id="UP000016540">
    <property type="component" value="Unassembled WGS sequence"/>
</dbReference>
<reference evidence="1 2" key="1">
    <citation type="journal article" date="2013" name="Genome Announc.">
        <title>Draft Genome Sequence of the Moderately Halophilic Bacterium Marinobacter lipolyticus Strain SM19.</title>
        <authorList>
            <person name="Papke R.T."/>
            <person name="de la Haba R.R."/>
            <person name="Infante-Dominguez C."/>
            <person name="Perez D."/>
            <person name="Sanchez-Porro C."/>
            <person name="Lapierre P."/>
            <person name="Ventosa A."/>
        </authorList>
    </citation>
    <scope>NUCLEOTIDE SEQUENCE [LARGE SCALE GENOMIC DNA]</scope>
    <source>
        <strain evidence="1 2">SM19</strain>
    </source>
</reference>
<evidence type="ECO:0000313" key="1">
    <source>
        <dbReference type="EMBL" id="EON92516.1"/>
    </source>
</evidence>